<feature type="transmembrane region" description="Helical" evidence="1">
    <location>
        <begin position="66"/>
        <end position="83"/>
    </location>
</feature>
<dbReference type="EMBL" id="MKIP01000024">
    <property type="protein sequence ID" value="OLP62580.1"/>
    <property type="molecule type" value="Genomic_DNA"/>
</dbReference>
<reference evidence="2 3" key="1">
    <citation type="submission" date="2016-09" db="EMBL/GenBank/DDBJ databases">
        <title>Rhizobium sp. nov., a novel species isolated from the rice rhizosphere.</title>
        <authorList>
            <person name="Zhao J."/>
            <person name="Zhang X."/>
        </authorList>
    </citation>
    <scope>NUCLEOTIDE SEQUENCE [LARGE SCALE GENOMIC DNA]</scope>
    <source>
        <strain evidence="2 3">1.7048</strain>
    </source>
</reference>
<sequence length="196" mass="22124">MGSFSSRDWQVFLVYVLVPLVFVLRRPPPGSNRFGPPARSMGVGEAIASYFRNYVNSRGRATRSEFWYATLFTFLVSLALWCFETRRLAHTIWGLVTFLPTLSLTIRRMHDINRSGRLLLLSLFVPVGTIALLVWHCLPARDKAADETASSLDLDGGPRPASREMLDGLERLIKQKEDGHLSTEEFEVAKRKLLGA</sequence>
<dbReference type="AlphaFoldDB" id="A0A1Q9B3F2"/>
<gene>
    <name evidence="2" type="ORF">BJF93_01975</name>
</gene>
<dbReference type="RefSeq" id="WP_075625508.1">
    <property type="nucleotide sequence ID" value="NZ_FOAM01000022.1"/>
</dbReference>
<proteinExistence type="predicted"/>
<comment type="caution">
    <text evidence="2">The sequence shown here is derived from an EMBL/GenBank/DDBJ whole genome shotgun (WGS) entry which is preliminary data.</text>
</comment>
<keyword evidence="3" id="KW-1185">Reference proteome</keyword>
<dbReference type="InterPro" id="IPR008523">
    <property type="entry name" value="DUF805"/>
</dbReference>
<feature type="transmembrane region" description="Helical" evidence="1">
    <location>
        <begin position="6"/>
        <end position="24"/>
    </location>
</feature>
<keyword evidence="1" id="KW-0812">Transmembrane</keyword>
<evidence type="ECO:0000313" key="3">
    <source>
        <dbReference type="Proteomes" id="UP000186364"/>
    </source>
</evidence>
<dbReference type="PANTHER" id="PTHR34980">
    <property type="entry name" value="INNER MEMBRANE PROTEIN-RELATED-RELATED"/>
    <property type="match status" value="1"/>
</dbReference>
<evidence type="ECO:0000256" key="1">
    <source>
        <dbReference type="SAM" id="Phobius"/>
    </source>
</evidence>
<keyword evidence="1" id="KW-1133">Transmembrane helix</keyword>
<evidence type="ECO:0000313" key="2">
    <source>
        <dbReference type="EMBL" id="OLP62580.1"/>
    </source>
</evidence>
<protein>
    <recommendedName>
        <fullName evidence="4">SHOCT domain-containing protein</fullName>
    </recommendedName>
</protein>
<feature type="transmembrane region" description="Helical" evidence="1">
    <location>
        <begin position="118"/>
        <end position="135"/>
    </location>
</feature>
<dbReference type="PANTHER" id="PTHR34980:SF2">
    <property type="entry name" value="INNER MEMBRANE PROTEIN YHAH-RELATED"/>
    <property type="match status" value="1"/>
</dbReference>
<keyword evidence="1" id="KW-0472">Membrane</keyword>
<accession>A0A1Q9B3F2</accession>
<dbReference type="Pfam" id="PF05656">
    <property type="entry name" value="DUF805"/>
    <property type="match status" value="1"/>
</dbReference>
<organism evidence="2 3">
    <name type="scientific">Xaviernesmea oryzae</name>
    <dbReference type="NCBI Taxonomy" id="464029"/>
    <lineage>
        <taxon>Bacteria</taxon>
        <taxon>Pseudomonadati</taxon>
        <taxon>Pseudomonadota</taxon>
        <taxon>Alphaproteobacteria</taxon>
        <taxon>Hyphomicrobiales</taxon>
        <taxon>Rhizobiaceae</taxon>
        <taxon>Rhizobium/Agrobacterium group</taxon>
        <taxon>Xaviernesmea</taxon>
    </lineage>
</organism>
<dbReference type="GO" id="GO:0005886">
    <property type="term" value="C:plasma membrane"/>
    <property type="evidence" value="ECO:0007669"/>
    <property type="project" value="TreeGrafter"/>
</dbReference>
<name>A0A1Q9B3F2_9HYPH</name>
<dbReference type="OrthoDB" id="9812349at2"/>
<feature type="transmembrane region" description="Helical" evidence="1">
    <location>
        <begin position="89"/>
        <end position="106"/>
    </location>
</feature>
<evidence type="ECO:0008006" key="4">
    <source>
        <dbReference type="Google" id="ProtNLM"/>
    </source>
</evidence>
<dbReference type="Proteomes" id="UP000186364">
    <property type="component" value="Unassembled WGS sequence"/>
</dbReference>